<keyword evidence="2" id="KW-1185">Reference proteome</keyword>
<sequence length="45" mass="4860">MPLLKVPSTNNHYPNIIGVGFAKVDPSFTSTLSIPRGFLPDDSSK</sequence>
<accession>A0ACA9K0D7</accession>
<dbReference type="EMBL" id="CAJVPM010000447">
    <property type="protein sequence ID" value="CAG8444733.1"/>
    <property type="molecule type" value="Genomic_DNA"/>
</dbReference>
<gene>
    <name evidence="1" type="ORF">SCALOS_LOCUS855</name>
</gene>
<evidence type="ECO:0000313" key="2">
    <source>
        <dbReference type="Proteomes" id="UP000789860"/>
    </source>
</evidence>
<dbReference type="Proteomes" id="UP000789860">
    <property type="component" value="Unassembled WGS sequence"/>
</dbReference>
<proteinExistence type="predicted"/>
<evidence type="ECO:0000313" key="1">
    <source>
        <dbReference type="EMBL" id="CAG8444733.1"/>
    </source>
</evidence>
<name>A0ACA9K0D7_9GLOM</name>
<protein>
    <submittedName>
        <fullName evidence="1">11300_t:CDS:1</fullName>
    </submittedName>
</protein>
<organism evidence="1 2">
    <name type="scientific">Scutellospora calospora</name>
    <dbReference type="NCBI Taxonomy" id="85575"/>
    <lineage>
        <taxon>Eukaryota</taxon>
        <taxon>Fungi</taxon>
        <taxon>Fungi incertae sedis</taxon>
        <taxon>Mucoromycota</taxon>
        <taxon>Glomeromycotina</taxon>
        <taxon>Glomeromycetes</taxon>
        <taxon>Diversisporales</taxon>
        <taxon>Gigasporaceae</taxon>
        <taxon>Scutellospora</taxon>
    </lineage>
</organism>
<comment type="caution">
    <text evidence="1">The sequence shown here is derived from an EMBL/GenBank/DDBJ whole genome shotgun (WGS) entry which is preliminary data.</text>
</comment>
<reference evidence="1" key="1">
    <citation type="submission" date="2021-06" db="EMBL/GenBank/DDBJ databases">
        <authorList>
            <person name="Kallberg Y."/>
            <person name="Tangrot J."/>
            <person name="Rosling A."/>
        </authorList>
    </citation>
    <scope>NUCLEOTIDE SEQUENCE</scope>
    <source>
        <strain evidence="1">AU212A</strain>
    </source>
</reference>